<proteinExistence type="predicted"/>
<dbReference type="PANTHER" id="PTHR31286:SF99">
    <property type="entry name" value="DUF4283 DOMAIN-CONTAINING PROTEIN"/>
    <property type="match status" value="1"/>
</dbReference>
<organism evidence="2 3">
    <name type="scientific">Dendrobium catenatum</name>
    <dbReference type="NCBI Taxonomy" id="906689"/>
    <lineage>
        <taxon>Eukaryota</taxon>
        <taxon>Viridiplantae</taxon>
        <taxon>Streptophyta</taxon>
        <taxon>Embryophyta</taxon>
        <taxon>Tracheophyta</taxon>
        <taxon>Spermatophyta</taxon>
        <taxon>Magnoliopsida</taxon>
        <taxon>Liliopsida</taxon>
        <taxon>Asparagales</taxon>
        <taxon>Orchidaceae</taxon>
        <taxon>Epidendroideae</taxon>
        <taxon>Malaxideae</taxon>
        <taxon>Dendrobiinae</taxon>
        <taxon>Dendrobium</taxon>
    </lineage>
</organism>
<dbReference type="Proteomes" id="UP000233837">
    <property type="component" value="Unassembled WGS sequence"/>
</dbReference>
<evidence type="ECO:0000313" key="3">
    <source>
        <dbReference type="Proteomes" id="UP000233837"/>
    </source>
</evidence>
<dbReference type="Pfam" id="PF14111">
    <property type="entry name" value="DUF4283"/>
    <property type="match status" value="1"/>
</dbReference>
<feature type="domain" description="DUF4283" evidence="1">
    <location>
        <begin position="41"/>
        <end position="122"/>
    </location>
</feature>
<accession>A0A2I0WZB4</accession>
<keyword evidence="3" id="KW-1185">Reference proteome</keyword>
<evidence type="ECO:0000313" key="2">
    <source>
        <dbReference type="EMBL" id="PKU80995.1"/>
    </source>
</evidence>
<reference evidence="2 3" key="2">
    <citation type="journal article" date="2017" name="Nature">
        <title>The Apostasia genome and the evolution of orchids.</title>
        <authorList>
            <person name="Zhang G.Q."/>
            <person name="Liu K.W."/>
            <person name="Li Z."/>
            <person name="Lohaus R."/>
            <person name="Hsiao Y.Y."/>
            <person name="Niu S.C."/>
            <person name="Wang J.Y."/>
            <person name="Lin Y.C."/>
            <person name="Xu Q."/>
            <person name="Chen L.J."/>
            <person name="Yoshida K."/>
            <person name="Fujiwara S."/>
            <person name="Wang Z.W."/>
            <person name="Zhang Y.Q."/>
            <person name="Mitsuda N."/>
            <person name="Wang M."/>
            <person name="Liu G.H."/>
            <person name="Pecoraro L."/>
            <person name="Huang H.X."/>
            <person name="Xiao X.J."/>
            <person name="Lin M."/>
            <person name="Wu X.Y."/>
            <person name="Wu W.L."/>
            <person name="Chen Y.Y."/>
            <person name="Chang S.B."/>
            <person name="Sakamoto S."/>
            <person name="Ohme-Takagi M."/>
            <person name="Yagi M."/>
            <person name="Zeng S.J."/>
            <person name="Shen C.Y."/>
            <person name="Yeh C.M."/>
            <person name="Luo Y.B."/>
            <person name="Tsai W.C."/>
            <person name="Van de Peer Y."/>
            <person name="Liu Z.J."/>
        </authorList>
    </citation>
    <scope>NUCLEOTIDE SEQUENCE [LARGE SCALE GENOMIC DNA]</scope>
    <source>
        <tissue evidence="2">The whole plant</tissue>
    </source>
</reference>
<dbReference type="PANTHER" id="PTHR31286">
    <property type="entry name" value="GLYCINE-RICH CELL WALL STRUCTURAL PROTEIN 1.8-LIKE"/>
    <property type="match status" value="1"/>
</dbReference>
<dbReference type="EMBL" id="KZ502301">
    <property type="protein sequence ID" value="PKU80995.1"/>
    <property type="molecule type" value="Genomic_DNA"/>
</dbReference>
<dbReference type="InterPro" id="IPR040256">
    <property type="entry name" value="At4g02000-like"/>
</dbReference>
<dbReference type="InterPro" id="IPR025558">
    <property type="entry name" value="DUF4283"/>
</dbReference>
<reference evidence="2 3" key="1">
    <citation type="journal article" date="2016" name="Sci. Rep.">
        <title>The Dendrobium catenatum Lindl. genome sequence provides insights into polysaccharide synthase, floral development and adaptive evolution.</title>
        <authorList>
            <person name="Zhang G.Q."/>
            <person name="Xu Q."/>
            <person name="Bian C."/>
            <person name="Tsai W.C."/>
            <person name="Yeh C.M."/>
            <person name="Liu K.W."/>
            <person name="Yoshida K."/>
            <person name="Zhang L.S."/>
            <person name="Chang S.B."/>
            <person name="Chen F."/>
            <person name="Shi Y."/>
            <person name="Su Y.Y."/>
            <person name="Zhang Y.Q."/>
            <person name="Chen L.J."/>
            <person name="Yin Y."/>
            <person name="Lin M."/>
            <person name="Huang H."/>
            <person name="Deng H."/>
            <person name="Wang Z.W."/>
            <person name="Zhu S.L."/>
            <person name="Zhao X."/>
            <person name="Deng C."/>
            <person name="Niu S.C."/>
            <person name="Huang J."/>
            <person name="Wang M."/>
            <person name="Liu G.H."/>
            <person name="Yang H.J."/>
            <person name="Xiao X.J."/>
            <person name="Hsiao Y.Y."/>
            <person name="Wu W.L."/>
            <person name="Chen Y.Y."/>
            <person name="Mitsuda N."/>
            <person name="Ohme-Takagi M."/>
            <person name="Luo Y.B."/>
            <person name="Van de Peer Y."/>
            <person name="Liu Z.J."/>
        </authorList>
    </citation>
    <scope>NUCLEOTIDE SEQUENCE [LARGE SCALE GENOMIC DNA]</scope>
    <source>
        <tissue evidence="2">The whole plant</tissue>
    </source>
</reference>
<gene>
    <name evidence="2" type="ORF">MA16_Dca025439</name>
</gene>
<evidence type="ECO:0000259" key="1">
    <source>
        <dbReference type="Pfam" id="PF14111"/>
    </source>
</evidence>
<protein>
    <recommendedName>
        <fullName evidence="1">DUF4283 domain-containing protein</fullName>
    </recommendedName>
</protein>
<name>A0A2I0WZB4_9ASPA</name>
<sequence>MGNVWHNKSNKSVADLDISNCLMEDGETIKMHEENIKENTKKLLNALVIKVFGENIPAYVINSEIKRQWSYLGKFNMTWLWKGWILCAFEDEESLEMVLSNGPWFVKGQIIEVEKWTTSFSSDSLQGLTAPI</sequence>
<dbReference type="AlphaFoldDB" id="A0A2I0WZB4"/>